<organism evidence="1 2">
    <name type="scientific">Cryptolaemus montrouzieri</name>
    <dbReference type="NCBI Taxonomy" id="559131"/>
    <lineage>
        <taxon>Eukaryota</taxon>
        <taxon>Metazoa</taxon>
        <taxon>Ecdysozoa</taxon>
        <taxon>Arthropoda</taxon>
        <taxon>Hexapoda</taxon>
        <taxon>Insecta</taxon>
        <taxon>Pterygota</taxon>
        <taxon>Neoptera</taxon>
        <taxon>Endopterygota</taxon>
        <taxon>Coleoptera</taxon>
        <taxon>Polyphaga</taxon>
        <taxon>Cucujiformia</taxon>
        <taxon>Coccinelloidea</taxon>
        <taxon>Coccinellidae</taxon>
        <taxon>Scymninae</taxon>
        <taxon>Scymnini</taxon>
        <taxon>Cryptolaemus</taxon>
    </lineage>
</organism>
<proteinExistence type="predicted"/>
<name>A0ABD2NN20_9CUCU</name>
<evidence type="ECO:0000313" key="2">
    <source>
        <dbReference type="Proteomes" id="UP001516400"/>
    </source>
</evidence>
<dbReference type="AlphaFoldDB" id="A0ABD2NN20"/>
<dbReference type="EMBL" id="JABFTP020000124">
    <property type="protein sequence ID" value="KAL3280102.1"/>
    <property type="molecule type" value="Genomic_DNA"/>
</dbReference>
<gene>
    <name evidence="1" type="ORF">HHI36_017608</name>
</gene>
<evidence type="ECO:0000313" key="1">
    <source>
        <dbReference type="EMBL" id="KAL3280102.1"/>
    </source>
</evidence>
<dbReference type="Proteomes" id="UP001516400">
    <property type="component" value="Unassembled WGS sequence"/>
</dbReference>
<protein>
    <submittedName>
        <fullName evidence="1">Uncharacterized protein</fullName>
    </submittedName>
</protein>
<comment type="caution">
    <text evidence="1">The sequence shown here is derived from an EMBL/GenBank/DDBJ whole genome shotgun (WGS) entry which is preliminary data.</text>
</comment>
<accession>A0ABD2NN20</accession>
<reference evidence="1 2" key="1">
    <citation type="journal article" date="2021" name="BMC Biol.">
        <title>Horizontally acquired antibacterial genes associated with adaptive radiation of ladybird beetles.</title>
        <authorList>
            <person name="Li H.S."/>
            <person name="Tang X.F."/>
            <person name="Huang Y.H."/>
            <person name="Xu Z.Y."/>
            <person name="Chen M.L."/>
            <person name="Du X.Y."/>
            <person name="Qiu B.Y."/>
            <person name="Chen P.T."/>
            <person name="Zhang W."/>
            <person name="Slipinski A."/>
            <person name="Escalona H.E."/>
            <person name="Waterhouse R.M."/>
            <person name="Zwick A."/>
            <person name="Pang H."/>
        </authorList>
    </citation>
    <scope>NUCLEOTIDE SEQUENCE [LARGE SCALE GENOMIC DNA]</scope>
    <source>
        <strain evidence="1">SYSU2018</strain>
    </source>
</reference>
<sequence>MVNQKNLFTSCRHLDHPIPISVAKVGVSITATLKGNISASTDQGVTGVLEDVPYASDIPIFCTPDSIQQAGMTVIFKENGSVSIKKGNKTIIKSKSQNNLITVRKIIKPLKIKANVYERVFDNYMAD</sequence>
<keyword evidence="2" id="KW-1185">Reference proteome</keyword>